<accession>A0A4U5WSC1</accession>
<evidence type="ECO:0000313" key="1">
    <source>
        <dbReference type="EMBL" id="TKT03686.1"/>
    </source>
</evidence>
<dbReference type="AlphaFoldDB" id="A0A4U5WSC1"/>
<evidence type="ECO:0000313" key="2">
    <source>
        <dbReference type="Proteomes" id="UP000305929"/>
    </source>
</evidence>
<organism evidence="1 2">
    <name type="scientific">Streptomyces lasalocidi</name>
    <name type="common">Streptomyces lasaliensis</name>
    <dbReference type="NCBI Taxonomy" id="324833"/>
    <lineage>
        <taxon>Bacteria</taxon>
        <taxon>Bacillati</taxon>
        <taxon>Actinomycetota</taxon>
        <taxon>Actinomycetes</taxon>
        <taxon>Kitasatosporales</taxon>
        <taxon>Streptomycetaceae</taxon>
        <taxon>Streptomyces</taxon>
    </lineage>
</organism>
<reference evidence="1 2" key="1">
    <citation type="submission" date="2019-04" db="EMBL/GenBank/DDBJ databases">
        <title>Streptomyces lasaliensis sp. nov., an Actinomycete isolated from soil which produces the polyether antibiotic lasalocid.</title>
        <authorList>
            <person name="Erwin G."/>
            <person name="Haber C."/>
        </authorList>
    </citation>
    <scope>NUCLEOTIDE SEQUENCE [LARGE SCALE GENOMIC DNA]</scope>
    <source>
        <strain evidence="1 2">X-537</strain>
    </source>
</reference>
<comment type="caution">
    <text evidence="1">The sequence shown here is derived from an EMBL/GenBank/DDBJ whole genome shotgun (WGS) entry which is preliminary data.</text>
</comment>
<keyword evidence="2" id="KW-1185">Reference proteome</keyword>
<gene>
    <name evidence="1" type="ORF">E4U91_28935</name>
</gene>
<sequence>MPLLHCAPAVELLQGRRRLLDYHAPTAEAATARPRVRKNKSGAALVVPAAAWGAFVASAKSAAV</sequence>
<dbReference type="EMBL" id="SZNQ01000001">
    <property type="protein sequence ID" value="TKT03686.1"/>
    <property type="molecule type" value="Genomic_DNA"/>
</dbReference>
<proteinExistence type="predicted"/>
<name>A0A4U5WSC1_STRLS</name>
<dbReference type="Proteomes" id="UP000305929">
    <property type="component" value="Unassembled WGS sequence"/>
</dbReference>
<protein>
    <submittedName>
        <fullName evidence="1">DUF397 domain-containing protein</fullName>
    </submittedName>
</protein>